<feature type="chain" id="PRO_5044630059" evidence="2">
    <location>
        <begin position="25"/>
        <end position="167"/>
    </location>
</feature>
<dbReference type="RefSeq" id="WP_153381426.1">
    <property type="nucleotide sequence ID" value="NZ_JBITTT010000015.1"/>
</dbReference>
<dbReference type="Proteomes" id="UP000443000">
    <property type="component" value="Unassembled WGS sequence"/>
</dbReference>
<dbReference type="Proteomes" id="UP000713985">
    <property type="component" value="Unassembled WGS sequence"/>
</dbReference>
<evidence type="ECO:0000256" key="2">
    <source>
        <dbReference type="SAM" id="SignalP"/>
    </source>
</evidence>
<dbReference type="InterPro" id="IPR035959">
    <property type="entry name" value="RutC-like_sf"/>
</dbReference>
<evidence type="ECO:0000313" key="8">
    <source>
        <dbReference type="Proteomes" id="UP000443000"/>
    </source>
</evidence>
<dbReference type="SUPFAM" id="SSF55298">
    <property type="entry name" value="YjgF-like"/>
    <property type="match status" value="1"/>
</dbReference>
<evidence type="ECO:0000313" key="5">
    <source>
        <dbReference type="EMBL" id="MQU18564.1"/>
    </source>
</evidence>
<accession>A0A6A7Z0L3</accession>
<feature type="signal peptide" evidence="2">
    <location>
        <begin position="1"/>
        <end position="24"/>
    </location>
</feature>
<dbReference type="GO" id="GO:0019239">
    <property type="term" value="F:deaminase activity"/>
    <property type="evidence" value="ECO:0007669"/>
    <property type="project" value="TreeGrafter"/>
</dbReference>
<dbReference type="PANTHER" id="PTHR11803:SF59">
    <property type="entry name" value="ENDORIBONUCLEASE"/>
    <property type="match status" value="1"/>
</dbReference>
<evidence type="ECO:0000256" key="1">
    <source>
        <dbReference type="ARBA" id="ARBA00010552"/>
    </source>
</evidence>
<organism evidence="4">
    <name type="scientific">Pseudomonas helleri</name>
    <dbReference type="NCBI Taxonomy" id="1608996"/>
    <lineage>
        <taxon>Bacteria</taxon>
        <taxon>Pseudomonadati</taxon>
        <taxon>Pseudomonadota</taxon>
        <taxon>Gammaproteobacteria</taxon>
        <taxon>Pseudomonadales</taxon>
        <taxon>Pseudomonadaceae</taxon>
        <taxon>Pseudomonas</taxon>
    </lineage>
</organism>
<evidence type="ECO:0000313" key="9">
    <source>
        <dbReference type="Proteomes" id="UP000713985"/>
    </source>
</evidence>
<dbReference type="Gene3D" id="3.30.1330.40">
    <property type="entry name" value="RutC-like"/>
    <property type="match status" value="1"/>
</dbReference>
<dbReference type="GO" id="GO:0005829">
    <property type="term" value="C:cytosol"/>
    <property type="evidence" value="ECO:0007669"/>
    <property type="project" value="TreeGrafter"/>
</dbReference>
<dbReference type="InterPro" id="IPR019897">
    <property type="entry name" value="RidA_CS"/>
</dbReference>
<proteinExistence type="inferred from homology"/>
<keyword evidence="2" id="KW-0732">Signal</keyword>
<evidence type="ECO:0000313" key="4">
    <source>
        <dbReference type="EMBL" id="MQT81010.1"/>
    </source>
</evidence>
<dbReference type="Proteomes" id="UP000437970">
    <property type="component" value="Unassembled WGS sequence"/>
</dbReference>
<gene>
    <name evidence="5" type="ORF">GHN41_19230</name>
    <name evidence="4" type="ORF">GHN86_13175</name>
    <name evidence="3" type="ORF">GHN94_18200</name>
    <name evidence="6" type="ORF">GHO29_19085</name>
</gene>
<comment type="caution">
    <text evidence="4">The sequence shown here is derived from an EMBL/GenBank/DDBJ whole genome shotgun (WGS) entry which is preliminary data.</text>
</comment>
<evidence type="ECO:0000313" key="6">
    <source>
        <dbReference type="EMBL" id="MQU28586.1"/>
    </source>
</evidence>
<reference evidence="7 8" key="1">
    <citation type="submission" date="2019-10" db="EMBL/GenBank/DDBJ databases">
        <title>Evaluation of single-gene subtyping targets for Pseudomonas.</title>
        <authorList>
            <person name="Reichler S.J."/>
            <person name="Orsi R.H."/>
            <person name="Wiedmann M."/>
            <person name="Martin N.H."/>
            <person name="Murphy S.I."/>
        </authorList>
    </citation>
    <scope>NUCLEOTIDE SEQUENCE</scope>
    <source>
        <strain evidence="3 9">FSL R10-0802</strain>
        <strain evidence="5 8">FSL R10-1594</strain>
        <strain evidence="6 7">FSL R10-1984</strain>
        <strain evidence="4">FSL R10-2339</strain>
    </source>
</reference>
<dbReference type="Pfam" id="PF01042">
    <property type="entry name" value="Ribonuc_L-PSP"/>
    <property type="match status" value="1"/>
</dbReference>
<keyword evidence="9" id="KW-1185">Reference proteome</keyword>
<dbReference type="AlphaFoldDB" id="A0A6A7Z0L3"/>
<dbReference type="PANTHER" id="PTHR11803">
    <property type="entry name" value="2-IMINOBUTANOATE/2-IMINOPROPANOATE DEAMINASE RIDA"/>
    <property type="match status" value="1"/>
</dbReference>
<evidence type="ECO:0000313" key="7">
    <source>
        <dbReference type="Proteomes" id="UP000437970"/>
    </source>
</evidence>
<dbReference type="EMBL" id="WIWP01000042">
    <property type="protein sequence ID" value="MQT27746.1"/>
    <property type="molecule type" value="Genomic_DNA"/>
</dbReference>
<dbReference type="EMBL" id="WIVT01000029">
    <property type="protein sequence ID" value="MQU18564.1"/>
    <property type="molecule type" value="Genomic_DNA"/>
</dbReference>
<dbReference type="OrthoDB" id="9803101at2"/>
<name>A0A6A7Z0L3_9PSED</name>
<dbReference type="InterPro" id="IPR006175">
    <property type="entry name" value="YjgF/YER057c/UK114"/>
</dbReference>
<evidence type="ECO:0000313" key="3">
    <source>
        <dbReference type="EMBL" id="MQT27746.1"/>
    </source>
</evidence>
<protein>
    <submittedName>
        <fullName evidence="4">Uncharacterized protein</fullName>
    </submittedName>
</protein>
<sequence length="167" mass="17994">MSRQFVNHALVVSLCMFMHAQAHASEVIRHPIPGSDFPVALAIEIPPTATLVNFSGAVPSVLHADQDNTTVAAYGDTQAQTLNVLNALEQSLKRLGLNLGDVVKMQVYLVGDPANAGKMDFAGFMKGYTQYFGTPEQPLLPTRSVFQVAGLANPGFLVEIEITAVRR</sequence>
<dbReference type="CDD" id="cd06151">
    <property type="entry name" value="YjgF_YER057c_UK114_like_3"/>
    <property type="match status" value="1"/>
</dbReference>
<dbReference type="PROSITE" id="PS01094">
    <property type="entry name" value="UPF0076"/>
    <property type="match status" value="1"/>
</dbReference>
<dbReference type="EMBL" id="WIWC01000019">
    <property type="protein sequence ID" value="MQT81010.1"/>
    <property type="molecule type" value="Genomic_DNA"/>
</dbReference>
<comment type="similarity">
    <text evidence="1">Belongs to the RutC family.</text>
</comment>
<dbReference type="EMBL" id="WIVW01000035">
    <property type="protein sequence ID" value="MQU28586.1"/>
    <property type="molecule type" value="Genomic_DNA"/>
</dbReference>